<proteinExistence type="predicted"/>
<dbReference type="AlphaFoldDB" id="A0A3M9NFQ9"/>
<sequence length="202" mass="22565">MKKILIAVIIILAGLAVWFLFFNNGSKTGTSKSATSASKKHSSEFDQQISTFINSYMAMKNAFVEADTADIKKQTADFIDIADSLNLGALQQKDSSIFIAVQQNLSDIKANAKPILEESDITEMRHDFSMVSENLYPFLKTIGYEGDKLYWQNCPMAFGDDKPANWLSNTSEINNPYLGKKDPTYKSGMLHCGENMDSLYLK</sequence>
<dbReference type="EMBL" id="RJJR01000007">
    <property type="protein sequence ID" value="RNI36616.1"/>
    <property type="molecule type" value="Genomic_DNA"/>
</dbReference>
<name>A0A3M9NFQ9_9BACT</name>
<gene>
    <name evidence="2" type="ORF">EFY79_09820</name>
</gene>
<comment type="caution">
    <text evidence="2">The sequence shown here is derived from an EMBL/GenBank/DDBJ whole genome shotgun (WGS) entry which is preliminary data.</text>
</comment>
<protein>
    <submittedName>
        <fullName evidence="2">DUF3347 domain-containing protein</fullName>
    </submittedName>
</protein>
<dbReference type="RefSeq" id="WP_123120534.1">
    <property type="nucleotide sequence ID" value="NZ_RJJR01000007.1"/>
</dbReference>
<keyword evidence="3" id="KW-1185">Reference proteome</keyword>
<reference evidence="2 3" key="1">
    <citation type="submission" date="2018-11" db="EMBL/GenBank/DDBJ databases">
        <title>Draft genome sequence of Ferruginibacter sp. BO-59.</title>
        <authorList>
            <person name="Im W.T."/>
        </authorList>
    </citation>
    <scope>NUCLEOTIDE SEQUENCE [LARGE SCALE GENOMIC DNA]</scope>
    <source>
        <strain evidence="2 3">BO-59</strain>
    </source>
</reference>
<dbReference type="OrthoDB" id="5513217at2"/>
<dbReference type="Pfam" id="PF11827">
    <property type="entry name" value="DUF3347"/>
    <property type="match status" value="1"/>
</dbReference>
<dbReference type="Proteomes" id="UP000267223">
    <property type="component" value="Unassembled WGS sequence"/>
</dbReference>
<evidence type="ECO:0000313" key="2">
    <source>
        <dbReference type="EMBL" id="RNI36616.1"/>
    </source>
</evidence>
<dbReference type="InterPro" id="IPR021782">
    <property type="entry name" value="DUF3347"/>
</dbReference>
<evidence type="ECO:0000313" key="3">
    <source>
        <dbReference type="Proteomes" id="UP000267223"/>
    </source>
</evidence>
<evidence type="ECO:0000259" key="1">
    <source>
        <dbReference type="Pfam" id="PF11827"/>
    </source>
</evidence>
<accession>A0A3M9NFQ9</accession>
<feature type="domain" description="DUF3347" evidence="1">
    <location>
        <begin position="53"/>
        <end position="143"/>
    </location>
</feature>
<organism evidence="2 3">
    <name type="scientific">Hanamia caeni</name>
    <dbReference type="NCBI Taxonomy" id="2294116"/>
    <lineage>
        <taxon>Bacteria</taxon>
        <taxon>Pseudomonadati</taxon>
        <taxon>Bacteroidota</taxon>
        <taxon>Chitinophagia</taxon>
        <taxon>Chitinophagales</taxon>
        <taxon>Chitinophagaceae</taxon>
        <taxon>Hanamia</taxon>
    </lineage>
</organism>